<dbReference type="EMBL" id="UOEH01000061">
    <property type="protein sequence ID" value="VAV91348.1"/>
    <property type="molecule type" value="Genomic_DNA"/>
</dbReference>
<dbReference type="EC" id="2.5.1.18" evidence="4"/>
<dbReference type="Gene3D" id="3.40.30.10">
    <property type="entry name" value="Glutaredoxin"/>
    <property type="match status" value="1"/>
</dbReference>
<dbReference type="GO" id="GO:0006749">
    <property type="term" value="P:glutathione metabolic process"/>
    <property type="evidence" value="ECO:0007669"/>
    <property type="project" value="TreeGrafter"/>
</dbReference>
<dbReference type="PROSITE" id="PS50404">
    <property type="entry name" value="GST_NTER"/>
    <property type="match status" value="1"/>
</dbReference>
<dbReference type="SFLD" id="SFLDS00019">
    <property type="entry name" value="Glutathione_Transferase_(cytos"/>
    <property type="match status" value="1"/>
</dbReference>
<dbReference type="InterPro" id="IPR036282">
    <property type="entry name" value="Glutathione-S-Trfase_C_sf"/>
</dbReference>
<feature type="domain" description="GST N-terminal" evidence="2">
    <location>
        <begin position="1"/>
        <end position="81"/>
    </location>
</feature>
<sequence length="213" mass="23341">MKLYGYWRSSASYRVRIALALKNIDYDYVAVNLLKGEHKAADYLAIHPNGLVPTLVTDEGETIVQSLAIMEYLEDVVPAPAILPASATERAHARAIAATIACEAQPFMNLRMQKFLKEEKSFDDAAMSDWLNRFTGAAMAAAEALARKTAGQYCVGDTPSIADCCLAPQWFGAGRFGVDVSKFTKLAEIYEHCIKHPAFEKAHPKNQPDAVSA</sequence>
<dbReference type="GO" id="GO:0016034">
    <property type="term" value="F:maleylacetoacetate isomerase activity"/>
    <property type="evidence" value="ECO:0007669"/>
    <property type="project" value="UniProtKB-EC"/>
</dbReference>
<dbReference type="GO" id="GO:0006559">
    <property type="term" value="P:L-phenylalanine catabolic process"/>
    <property type="evidence" value="ECO:0007669"/>
    <property type="project" value="TreeGrafter"/>
</dbReference>
<reference evidence="4" key="1">
    <citation type="submission" date="2018-06" db="EMBL/GenBank/DDBJ databases">
        <authorList>
            <person name="Zhirakovskaya E."/>
        </authorList>
    </citation>
    <scope>NUCLEOTIDE SEQUENCE</scope>
</reference>
<name>A0A3B0RSK4_9ZZZZ</name>
<keyword evidence="4" id="KW-0413">Isomerase</keyword>
<dbReference type="PANTHER" id="PTHR42673">
    <property type="entry name" value="MALEYLACETOACETATE ISOMERASE"/>
    <property type="match status" value="1"/>
</dbReference>
<keyword evidence="4" id="KW-0808">Transferase</keyword>
<dbReference type="NCBIfam" id="TIGR01262">
    <property type="entry name" value="maiA"/>
    <property type="match status" value="1"/>
</dbReference>
<proteinExistence type="inferred from homology"/>
<dbReference type="Gene3D" id="1.20.1050.10">
    <property type="match status" value="1"/>
</dbReference>
<dbReference type="PANTHER" id="PTHR42673:SF4">
    <property type="entry name" value="MALEYLACETOACETATE ISOMERASE"/>
    <property type="match status" value="1"/>
</dbReference>
<dbReference type="InterPro" id="IPR036249">
    <property type="entry name" value="Thioredoxin-like_sf"/>
</dbReference>
<feature type="domain" description="GST C-terminal" evidence="3">
    <location>
        <begin position="86"/>
        <end position="212"/>
    </location>
</feature>
<dbReference type="InterPro" id="IPR040079">
    <property type="entry name" value="Glutathione_S-Trfase"/>
</dbReference>
<dbReference type="SFLD" id="SFLDG00358">
    <property type="entry name" value="Main_(cytGST)"/>
    <property type="match status" value="1"/>
</dbReference>
<dbReference type="PROSITE" id="PS50405">
    <property type="entry name" value="GST_CTER"/>
    <property type="match status" value="1"/>
</dbReference>
<evidence type="ECO:0000313" key="4">
    <source>
        <dbReference type="EMBL" id="VAV91348.1"/>
    </source>
</evidence>
<comment type="similarity">
    <text evidence="1">Belongs to the GST superfamily. Zeta family.</text>
</comment>
<dbReference type="InterPro" id="IPR034333">
    <property type="entry name" value="GST_Zeta_N"/>
</dbReference>
<accession>A0A3B0RSK4</accession>
<dbReference type="Pfam" id="PF02798">
    <property type="entry name" value="GST_N"/>
    <property type="match status" value="1"/>
</dbReference>
<dbReference type="GO" id="GO:0004364">
    <property type="term" value="F:glutathione transferase activity"/>
    <property type="evidence" value="ECO:0007669"/>
    <property type="project" value="UniProtKB-EC"/>
</dbReference>
<dbReference type="SUPFAM" id="SSF52833">
    <property type="entry name" value="Thioredoxin-like"/>
    <property type="match status" value="1"/>
</dbReference>
<dbReference type="EC" id="5.2.1.2" evidence="4"/>
<dbReference type="InterPro" id="IPR005955">
    <property type="entry name" value="GST_Zeta"/>
</dbReference>
<dbReference type="SUPFAM" id="SSF47616">
    <property type="entry name" value="GST C-terminal domain-like"/>
    <property type="match status" value="1"/>
</dbReference>
<dbReference type="AlphaFoldDB" id="A0A3B0RSK4"/>
<evidence type="ECO:0000259" key="3">
    <source>
        <dbReference type="PROSITE" id="PS50405"/>
    </source>
</evidence>
<dbReference type="InterPro" id="IPR004045">
    <property type="entry name" value="Glutathione_S-Trfase_N"/>
</dbReference>
<protein>
    <submittedName>
        <fullName evidence="4">Maleylacetoacetate isomerase @ Glutathione S-transferase, zeta</fullName>
        <ecNumber evidence="4">2.5.1.18</ecNumber>
        <ecNumber evidence="4">5.2.1.2</ecNumber>
    </submittedName>
</protein>
<dbReference type="CDD" id="cd03042">
    <property type="entry name" value="GST_N_Zeta"/>
    <property type="match status" value="1"/>
</dbReference>
<evidence type="ECO:0000259" key="2">
    <source>
        <dbReference type="PROSITE" id="PS50404"/>
    </source>
</evidence>
<organism evidence="4">
    <name type="scientific">hydrothermal vent metagenome</name>
    <dbReference type="NCBI Taxonomy" id="652676"/>
    <lineage>
        <taxon>unclassified sequences</taxon>
        <taxon>metagenomes</taxon>
        <taxon>ecological metagenomes</taxon>
    </lineage>
</organism>
<evidence type="ECO:0000256" key="1">
    <source>
        <dbReference type="ARBA" id="ARBA00010007"/>
    </source>
</evidence>
<gene>
    <name evidence="4" type="ORF">MNBD_ALPHA05-1060</name>
</gene>
<dbReference type="InterPro" id="IPR010987">
    <property type="entry name" value="Glutathione-S-Trfase_C-like"/>
</dbReference>
<dbReference type="GO" id="GO:0005737">
    <property type="term" value="C:cytoplasm"/>
    <property type="evidence" value="ECO:0007669"/>
    <property type="project" value="InterPro"/>
</dbReference>